<dbReference type="Pfam" id="PF02894">
    <property type="entry name" value="GFO_IDH_MocA_C"/>
    <property type="match status" value="1"/>
</dbReference>
<dbReference type="InterPro" id="IPR000683">
    <property type="entry name" value="Gfo/Idh/MocA-like_OxRdtase_N"/>
</dbReference>
<name>A0ABR7JMY6_9FIRM</name>
<organism evidence="4 5">
    <name type="scientific">Romboutsia faecis</name>
    <dbReference type="NCBI Taxonomy" id="2764597"/>
    <lineage>
        <taxon>Bacteria</taxon>
        <taxon>Bacillati</taxon>
        <taxon>Bacillota</taxon>
        <taxon>Clostridia</taxon>
        <taxon>Peptostreptococcales</taxon>
        <taxon>Peptostreptococcaceae</taxon>
        <taxon>Romboutsia</taxon>
    </lineage>
</organism>
<dbReference type="SUPFAM" id="SSF55347">
    <property type="entry name" value="Glyceraldehyde-3-phosphate dehydrogenase-like, C-terminal domain"/>
    <property type="match status" value="1"/>
</dbReference>
<dbReference type="InterPro" id="IPR051450">
    <property type="entry name" value="Gfo/Idh/MocA_Oxidoreductases"/>
</dbReference>
<proteinExistence type="inferred from homology"/>
<feature type="domain" description="Gfo/Idh/MocA-like oxidoreductase N-terminal" evidence="2">
    <location>
        <begin position="4"/>
        <end position="118"/>
    </location>
</feature>
<dbReference type="PANTHER" id="PTHR43377">
    <property type="entry name" value="BILIVERDIN REDUCTASE A"/>
    <property type="match status" value="1"/>
</dbReference>
<dbReference type="PANTHER" id="PTHR43377:SF2">
    <property type="entry name" value="BINDING ROSSMANN FOLD OXIDOREDUCTASE, PUTATIVE (AFU_ORTHOLOGUE AFUA_4G00560)-RELATED"/>
    <property type="match status" value="1"/>
</dbReference>
<dbReference type="RefSeq" id="WP_153972065.1">
    <property type="nucleotide sequence ID" value="NZ_JACRWE010000002.1"/>
</dbReference>
<dbReference type="Proteomes" id="UP000609849">
    <property type="component" value="Unassembled WGS sequence"/>
</dbReference>
<feature type="domain" description="Gfo/Idh/MocA-like oxidoreductase C-terminal" evidence="3">
    <location>
        <begin position="141"/>
        <end position="314"/>
    </location>
</feature>
<evidence type="ECO:0000259" key="3">
    <source>
        <dbReference type="Pfam" id="PF02894"/>
    </source>
</evidence>
<dbReference type="InterPro" id="IPR004104">
    <property type="entry name" value="Gfo/Idh/MocA-like_OxRdtase_C"/>
</dbReference>
<dbReference type="InterPro" id="IPR036291">
    <property type="entry name" value="NAD(P)-bd_dom_sf"/>
</dbReference>
<dbReference type="Pfam" id="PF01408">
    <property type="entry name" value="GFO_IDH_MocA"/>
    <property type="match status" value="1"/>
</dbReference>
<reference evidence="4 5" key="1">
    <citation type="submission" date="2020-08" db="EMBL/GenBank/DDBJ databases">
        <authorList>
            <person name="Liu C."/>
            <person name="Sun Q."/>
        </authorList>
    </citation>
    <scope>NUCLEOTIDE SEQUENCE [LARGE SCALE GENOMIC DNA]</scope>
    <source>
        <strain evidence="4 5">NSJ-18</strain>
    </source>
</reference>
<comment type="similarity">
    <text evidence="1">Belongs to the Gfo/Idh/MocA family.</text>
</comment>
<evidence type="ECO:0000259" key="2">
    <source>
        <dbReference type="Pfam" id="PF01408"/>
    </source>
</evidence>
<dbReference type="Gene3D" id="3.40.50.720">
    <property type="entry name" value="NAD(P)-binding Rossmann-like Domain"/>
    <property type="match status" value="1"/>
</dbReference>
<evidence type="ECO:0000256" key="1">
    <source>
        <dbReference type="ARBA" id="ARBA00010928"/>
    </source>
</evidence>
<gene>
    <name evidence="4" type="ORF">H8923_05960</name>
</gene>
<dbReference type="Gene3D" id="3.30.360.10">
    <property type="entry name" value="Dihydrodipicolinate Reductase, domain 2"/>
    <property type="match status" value="1"/>
</dbReference>
<sequence>MNKVKVAVIGAGVRGTYAYPPYILENPHLCEIVAVAETKKGRRDLFSQRYNLKDGSVFESAERFFESEKIADAVIITTSDDRHYNYAKLALEKGYHVLLEKPMANSLDGLVHLKELSEIYNDKILMTCYVLRYTEFFKKLKDIIDSKELGELVSIQHNENIGYWHFVHSYVRGNWRNSSDTSPIILTESCHDMDILLYLTGSQCRKVASFGKLKHFNSDSFKLTMSENCYRCSEEEHCPYSCKKIYLENTRILNNAVHINPTKENLDNILKEGPYGRCVYRCDNNVVDNMVSIIEFENDVTATFNLSAFTKECNRTIKLMFTNGEVGGSFKDNEIRIKKFGQDKEELINTYKDDLSQNEGNINLIKSFIRLVSEDNINKDGNNIKEAIESHVMAFAAEYSRVSEEVVHIDEFFENAIRMTNEIESTLL</sequence>
<evidence type="ECO:0000313" key="5">
    <source>
        <dbReference type="Proteomes" id="UP000609849"/>
    </source>
</evidence>
<evidence type="ECO:0000313" key="4">
    <source>
        <dbReference type="EMBL" id="MBC5996301.1"/>
    </source>
</evidence>
<comment type="caution">
    <text evidence="4">The sequence shown here is derived from an EMBL/GenBank/DDBJ whole genome shotgun (WGS) entry which is preliminary data.</text>
</comment>
<dbReference type="EMBL" id="JACRWE010000002">
    <property type="protein sequence ID" value="MBC5996301.1"/>
    <property type="molecule type" value="Genomic_DNA"/>
</dbReference>
<protein>
    <submittedName>
        <fullName evidence="4">Gfo/Idh/MocA family oxidoreductase</fullName>
    </submittedName>
</protein>
<accession>A0ABR7JMY6</accession>
<dbReference type="SUPFAM" id="SSF51735">
    <property type="entry name" value="NAD(P)-binding Rossmann-fold domains"/>
    <property type="match status" value="1"/>
</dbReference>
<keyword evidence="5" id="KW-1185">Reference proteome</keyword>